<organism evidence="9 10">
    <name type="scientific">Cyclospora cayetanensis</name>
    <dbReference type="NCBI Taxonomy" id="88456"/>
    <lineage>
        <taxon>Eukaryota</taxon>
        <taxon>Sar</taxon>
        <taxon>Alveolata</taxon>
        <taxon>Apicomplexa</taxon>
        <taxon>Conoidasida</taxon>
        <taxon>Coccidia</taxon>
        <taxon>Eucoccidiorida</taxon>
        <taxon>Eimeriorina</taxon>
        <taxon>Eimeriidae</taxon>
        <taxon>Cyclospora</taxon>
    </lineage>
</organism>
<keyword evidence="5 6" id="KW-0009">Actin-binding</keyword>
<dbReference type="VEuPathDB" id="ToxoDB:LOC34620519"/>
<evidence type="ECO:0000256" key="5">
    <source>
        <dbReference type="ARBA" id="ARBA00023203"/>
    </source>
</evidence>
<reference evidence="9 10" key="1">
    <citation type="journal article" date="2016" name="BMC Genomics">
        <title>Comparative genomics reveals Cyclospora cayetanensis possesses coccidia-like metabolism and invasion components but unique surface antigens.</title>
        <authorList>
            <person name="Liu S."/>
            <person name="Wang L."/>
            <person name="Zheng H."/>
            <person name="Xu Z."/>
            <person name="Roellig D.M."/>
            <person name="Li N."/>
            <person name="Frace M.A."/>
            <person name="Tang K."/>
            <person name="Arrowood M.J."/>
            <person name="Moss D.M."/>
            <person name="Zhang L."/>
            <person name="Feng Y."/>
            <person name="Xiao L."/>
        </authorList>
    </citation>
    <scope>NUCLEOTIDE SEQUENCE [LARGE SCALE GENOMIC DNA]</scope>
    <source>
        <strain evidence="9 10">CHN_HEN01</strain>
    </source>
</reference>
<feature type="region of interest" description="Disordered" evidence="7">
    <location>
        <begin position="1"/>
        <end position="20"/>
    </location>
</feature>
<comment type="caution">
    <text evidence="9">The sequence shown here is derived from an EMBL/GenBank/DDBJ whole genome shotgun (WGS) entry which is preliminary data.</text>
</comment>
<feature type="region of interest" description="Disordered" evidence="7">
    <location>
        <begin position="162"/>
        <end position="181"/>
    </location>
</feature>
<keyword evidence="3 6" id="KW-0518">Myosin</keyword>
<dbReference type="GO" id="GO:0016459">
    <property type="term" value="C:myosin complex"/>
    <property type="evidence" value="ECO:0007669"/>
    <property type="project" value="UniProtKB-KW"/>
</dbReference>
<dbReference type="GO" id="GO:0016020">
    <property type="term" value="C:membrane"/>
    <property type="evidence" value="ECO:0007669"/>
    <property type="project" value="TreeGrafter"/>
</dbReference>
<sequence length="262" mass="27804">MVSGYSGGPMGTLGAPGPPEGEMRCPIGTRIYVPSAESVWTTASVVSVEANGVLIAKLDAEGQVVQLKKGDPFYLCNTDEWNARGLCAPEDLTSLMHLHEAAVLDSLDIRFEIDSIYTFTGQILIAVNPFKTLKGLYDYSTLKRYIHLRGFESDASRVATSGAAARGSSSEGTHGGGSRDALKEPHVFATSSAAYEGMCLNRKSQTILISGESGAGKTESTKFVMKFLACAGSDDIEKRSTVRGVKGGHAGCRKVSNTHFGL</sequence>
<dbReference type="AlphaFoldDB" id="A0A1D3CUQ4"/>
<evidence type="ECO:0000256" key="7">
    <source>
        <dbReference type="SAM" id="MobiDB-lite"/>
    </source>
</evidence>
<feature type="compositionally biased region" description="Gly residues" evidence="7">
    <location>
        <begin position="1"/>
        <end position="11"/>
    </location>
</feature>
<dbReference type="Proteomes" id="UP000095192">
    <property type="component" value="Unassembled WGS sequence"/>
</dbReference>
<keyword evidence="10" id="KW-1185">Reference proteome</keyword>
<dbReference type="Pfam" id="PF00063">
    <property type="entry name" value="Myosin_head"/>
    <property type="match status" value="1"/>
</dbReference>
<gene>
    <name evidence="9" type="ORF">cyc_02596</name>
</gene>
<protein>
    <submittedName>
        <fullName evidence="9">Myosin</fullName>
    </submittedName>
</protein>
<dbReference type="PANTHER" id="PTHR13140">
    <property type="entry name" value="MYOSIN"/>
    <property type="match status" value="1"/>
</dbReference>
<evidence type="ECO:0000256" key="3">
    <source>
        <dbReference type="ARBA" id="ARBA00023123"/>
    </source>
</evidence>
<evidence type="ECO:0000256" key="4">
    <source>
        <dbReference type="ARBA" id="ARBA00023175"/>
    </source>
</evidence>
<feature type="domain" description="Myosin motor" evidence="8">
    <location>
        <begin position="87"/>
        <end position="262"/>
    </location>
</feature>
<keyword evidence="2 6" id="KW-0067">ATP-binding</keyword>
<keyword evidence="1 6" id="KW-0547">Nucleotide-binding</keyword>
<name>A0A1D3CUQ4_9EIME</name>
<dbReference type="GO" id="GO:0007015">
    <property type="term" value="P:actin filament organization"/>
    <property type="evidence" value="ECO:0007669"/>
    <property type="project" value="TreeGrafter"/>
</dbReference>
<accession>A0A1D3CUQ4</accession>
<dbReference type="GO" id="GO:0051015">
    <property type="term" value="F:actin filament binding"/>
    <property type="evidence" value="ECO:0007669"/>
    <property type="project" value="TreeGrafter"/>
</dbReference>
<dbReference type="PROSITE" id="PS51456">
    <property type="entry name" value="MYOSIN_MOTOR"/>
    <property type="match status" value="1"/>
</dbReference>
<dbReference type="SUPFAM" id="SSF52540">
    <property type="entry name" value="P-loop containing nucleoside triphosphate hydrolases"/>
    <property type="match status" value="1"/>
</dbReference>
<keyword evidence="4 6" id="KW-0505">Motor protein</keyword>
<comment type="caution">
    <text evidence="6">Lacks conserved residue(s) required for the propagation of feature annotation.</text>
</comment>
<evidence type="ECO:0000256" key="2">
    <source>
        <dbReference type="ARBA" id="ARBA00022840"/>
    </source>
</evidence>
<evidence type="ECO:0000259" key="8">
    <source>
        <dbReference type="PROSITE" id="PS51456"/>
    </source>
</evidence>
<evidence type="ECO:0000313" key="9">
    <source>
        <dbReference type="EMBL" id="OEH74939.1"/>
    </source>
</evidence>
<dbReference type="InParanoid" id="A0A1D3CUQ4"/>
<dbReference type="GO" id="GO:0000146">
    <property type="term" value="F:microfilament motor activity"/>
    <property type="evidence" value="ECO:0007669"/>
    <property type="project" value="TreeGrafter"/>
</dbReference>
<dbReference type="Gene3D" id="3.40.850.10">
    <property type="entry name" value="Kinesin motor domain"/>
    <property type="match status" value="1"/>
</dbReference>
<dbReference type="EMBL" id="JROU02001871">
    <property type="protein sequence ID" value="OEH74939.1"/>
    <property type="molecule type" value="Genomic_DNA"/>
</dbReference>
<dbReference type="VEuPathDB" id="ToxoDB:cyc_02596"/>
<dbReference type="InterPro" id="IPR001609">
    <property type="entry name" value="Myosin_head_motor_dom-like"/>
</dbReference>
<dbReference type="GO" id="GO:0005524">
    <property type="term" value="F:ATP binding"/>
    <property type="evidence" value="ECO:0007669"/>
    <property type="project" value="UniProtKB-UniRule"/>
</dbReference>
<dbReference type="InterPro" id="IPR027417">
    <property type="entry name" value="P-loop_NTPase"/>
</dbReference>
<feature type="compositionally biased region" description="Low complexity" evidence="7">
    <location>
        <begin position="162"/>
        <end position="172"/>
    </location>
</feature>
<evidence type="ECO:0000256" key="6">
    <source>
        <dbReference type="PROSITE-ProRule" id="PRU00782"/>
    </source>
</evidence>
<dbReference type="GO" id="GO:0005737">
    <property type="term" value="C:cytoplasm"/>
    <property type="evidence" value="ECO:0007669"/>
    <property type="project" value="TreeGrafter"/>
</dbReference>
<dbReference type="InterPro" id="IPR036961">
    <property type="entry name" value="Kinesin_motor_dom_sf"/>
</dbReference>
<proteinExistence type="inferred from homology"/>
<feature type="binding site" evidence="6">
    <location>
        <begin position="211"/>
        <end position="218"/>
    </location>
    <ligand>
        <name>ATP</name>
        <dbReference type="ChEBI" id="CHEBI:30616"/>
    </ligand>
</feature>
<dbReference type="PANTHER" id="PTHR13140:SF706">
    <property type="entry name" value="DILUTE CLASS UNCONVENTIONAL MYOSIN, ISOFORM C"/>
    <property type="match status" value="1"/>
</dbReference>
<evidence type="ECO:0000313" key="10">
    <source>
        <dbReference type="Proteomes" id="UP000095192"/>
    </source>
</evidence>
<evidence type="ECO:0000256" key="1">
    <source>
        <dbReference type="ARBA" id="ARBA00022741"/>
    </source>
</evidence>
<comment type="similarity">
    <text evidence="6">Belongs to the TRAFAC class myosin-kinesin ATPase superfamily. Myosin family.</text>
</comment>